<feature type="domain" description="HTH araC/xylS-type" evidence="4">
    <location>
        <begin position="206"/>
        <end position="304"/>
    </location>
</feature>
<dbReference type="Pfam" id="PF06719">
    <property type="entry name" value="AraC_N"/>
    <property type="match status" value="1"/>
</dbReference>
<dbReference type="InterPro" id="IPR018062">
    <property type="entry name" value="HTH_AraC-typ_CS"/>
</dbReference>
<keyword evidence="3" id="KW-0804">Transcription</keyword>
<dbReference type="AlphaFoldDB" id="A0A937G1Q4"/>
<dbReference type="SUPFAM" id="SSF46689">
    <property type="entry name" value="Homeodomain-like"/>
    <property type="match status" value="2"/>
</dbReference>
<organism evidence="5 6">
    <name type="scientific">Fulvivirga marina</name>
    <dbReference type="NCBI Taxonomy" id="2494733"/>
    <lineage>
        <taxon>Bacteria</taxon>
        <taxon>Pseudomonadati</taxon>
        <taxon>Bacteroidota</taxon>
        <taxon>Cytophagia</taxon>
        <taxon>Cytophagales</taxon>
        <taxon>Fulvivirgaceae</taxon>
        <taxon>Fulvivirga</taxon>
    </lineage>
</organism>
<reference evidence="5" key="1">
    <citation type="submission" date="2021-01" db="EMBL/GenBank/DDBJ databases">
        <title>Fulvivirga kasyanovii gen. nov., sp nov., a novel member of the phylum Bacteroidetes isolated from seawater in a mussel farm.</title>
        <authorList>
            <person name="Zhao L.-H."/>
            <person name="Wang Z.-J."/>
        </authorList>
    </citation>
    <scope>NUCLEOTIDE SEQUENCE</scope>
    <source>
        <strain evidence="5">29W222</strain>
    </source>
</reference>
<evidence type="ECO:0000256" key="2">
    <source>
        <dbReference type="ARBA" id="ARBA00023125"/>
    </source>
</evidence>
<name>A0A937G1Q4_9BACT</name>
<evidence type="ECO:0000256" key="3">
    <source>
        <dbReference type="ARBA" id="ARBA00023163"/>
    </source>
</evidence>
<keyword evidence="6" id="KW-1185">Reference proteome</keyword>
<dbReference type="InterPro" id="IPR018060">
    <property type="entry name" value="HTH_AraC"/>
</dbReference>
<evidence type="ECO:0000256" key="1">
    <source>
        <dbReference type="ARBA" id="ARBA00023015"/>
    </source>
</evidence>
<dbReference type="InterPro" id="IPR009057">
    <property type="entry name" value="Homeodomain-like_sf"/>
</dbReference>
<accession>A0A937G1Q4</accession>
<dbReference type="SMART" id="SM00342">
    <property type="entry name" value="HTH_ARAC"/>
    <property type="match status" value="1"/>
</dbReference>
<proteinExistence type="predicted"/>
<protein>
    <submittedName>
        <fullName evidence="5">AraC family transcriptional regulator</fullName>
    </submittedName>
</protein>
<evidence type="ECO:0000259" key="4">
    <source>
        <dbReference type="PROSITE" id="PS01124"/>
    </source>
</evidence>
<gene>
    <name evidence="5" type="ORF">JMN32_19195</name>
</gene>
<dbReference type="RefSeq" id="WP_202857987.1">
    <property type="nucleotide sequence ID" value="NZ_JAEUGD010000064.1"/>
</dbReference>
<dbReference type="Gene3D" id="1.10.10.60">
    <property type="entry name" value="Homeodomain-like"/>
    <property type="match status" value="2"/>
</dbReference>
<evidence type="ECO:0000313" key="5">
    <source>
        <dbReference type="EMBL" id="MBL6448448.1"/>
    </source>
</evidence>
<dbReference type="PROSITE" id="PS01124">
    <property type="entry name" value="HTH_ARAC_FAMILY_2"/>
    <property type="match status" value="1"/>
</dbReference>
<dbReference type="PROSITE" id="PS00041">
    <property type="entry name" value="HTH_ARAC_FAMILY_1"/>
    <property type="match status" value="1"/>
</dbReference>
<dbReference type="PRINTS" id="PR00032">
    <property type="entry name" value="HTHARAC"/>
</dbReference>
<dbReference type="InterPro" id="IPR009594">
    <property type="entry name" value="Tscrpt_reg_HTH_AraC_N"/>
</dbReference>
<keyword evidence="1" id="KW-0805">Transcription regulation</keyword>
<dbReference type="Proteomes" id="UP000614216">
    <property type="component" value="Unassembled WGS sequence"/>
</dbReference>
<dbReference type="Pfam" id="PF12833">
    <property type="entry name" value="HTH_18"/>
    <property type="match status" value="1"/>
</dbReference>
<sequence>MNKYLIDRFPIQEERSLFTLVENRTSYSFEMCELNLFETHESVENVNLIFDHFVLTSMLSGKKIMKLAEHESFEYLPGESVILPPRELMNIDFPEAKLGNPTQCIALTISDEVIQKTFDLLNEYYPKAPTWGQWDIDPTYFHLTNNKELADTINRIIRITKSEHGKAKDIMVELTLKEMLVRLMQTQARLLFEGSYHQLSNNNSLAAVVKYIKENLTSKIDLNKLSDKAYMSRASFYKKFREVMGNTPAQYILKERIKLAKEQLKSPSFNITEVCFACGFENLSHFIKSFKNEVGMTPKAYQLSFK</sequence>
<dbReference type="GO" id="GO:0003700">
    <property type="term" value="F:DNA-binding transcription factor activity"/>
    <property type="evidence" value="ECO:0007669"/>
    <property type="project" value="InterPro"/>
</dbReference>
<comment type="caution">
    <text evidence="5">The sequence shown here is derived from an EMBL/GenBank/DDBJ whole genome shotgun (WGS) entry which is preliminary data.</text>
</comment>
<evidence type="ECO:0000313" key="6">
    <source>
        <dbReference type="Proteomes" id="UP000614216"/>
    </source>
</evidence>
<dbReference type="EMBL" id="JAEUGD010000064">
    <property type="protein sequence ID" value="MBL6448448.1"/>
    <property type="molecule type" value="Genomic_DNA"/>
</dbReference>
<keyword evidence="2" id="KW-0238">DNA-binding</keyword>
<dbReference type="GO" id="GO:0043565">
    <property type="term" value="F:sequence-specific DNA binding"/>
    <property type="evidence" value="ECO:0007669"/>
    <property type="project" value="InterPro"/>
</dbReference>
<dbReference type="PANTHER" id="PTHR43280">
    <property type="entry name" value="ARAC-FAMILY TRANSCRIPTIONAL REGULATOR"/>
    <property type="match status" value="1"/>
</dbReference>
<dbReference type="InterPro" id="IPR020449">
    <property type="entry name" value="Tscrpt_reg_AraC-type_HTH"/>
</dbReference>
<dbReference type="PANTHER" id="PTHR43280:SF28">
    <property type="entry name" value="HTH-TYPE TRANSCRIPTIONAL ACTIVATOR RHAS"/>
    <property type="match status" value="1"/>
</dbReference>